<evidence type="ECO:0000313" key="2">
    <source>
        <dbReference type="Proteomes" id="UP000567179"/>
    </source>
</evidence>
<dbReference type="EMBL" id="JAACJJ010000028">
    <property type="protein sequence ID" value="KAF5322872.1"/>
    <property type="molecule type" value="Genomic_DNA"/>
</dbReference>
<organism evidence="1 2">
    <name type="scientific">Psilocybe cf. subviscida</name>
    <dbReference type="NCBI Taxonomy" id="2480587"/>
    <lineage>
        <taxon>Eukaryota</taxon>
        <taxon>Fungi</taxon>
        <taxon>Dikarya</taxon>
        <taxon>Basidiomycota</taxon>
        <taxon>Agaricomycotina</taxon>
        <taxon>Agaricomycetes</taxon>
        <taxon>Agaricomycetidae</taxon>
        <taxon>Agaricales</taxon>
        <taxon>Agaricineae</taxon>
        <taxon>Strophariaceae</taxon>
        <taxon>Psilocybe</taxon>
    </lineage>
</organism>
<dbReference type="Proteomes" id="UP000567179">
    <property type="component" value="Unassembled WGS sequence"/>
</dbReference>
<dbReference type="AlphaFoldDB" id="A0A8H5F442"/>
<gene>
    <name evidence="1" type="ORF">D9619_000042</name>
</gene>
<sequence>MSVTTHPKPHFPDELYREIARNLHQRQDKDALLSLALVNKVWRHESQRVLFSSLSDDWDFGSNPTLTHILFLESIVAHPDRLGRYVNLYAQNYGIGDPGASEKSEDQEFQEDMRLWYGISQALPAMINLKHLFIEVPFSARSTEEDFLIACLFQLETLTWMCDDTPKEKLAAFLRTQHALTHFEIGEFTSLSNLSWLTPDMCPSLTSVVCNINSIGLLERRSGVVALKADLPSEVEHMQQLDANYTSFLARIQYLSVWTFLSPLLGPIAVNVSLLELEKWSLKTLTRLTATNFPNLRVLALLNDDLVLSGYAPLVRDSPLIFGRLPKLEVIFVSSAVTVRSPFKSHFKISLDRAVSGAVPETGWVLKDCRLGLPWWTKYDV</sequence>
<keyword evidence="2" id="KW-1185">Reference proteome</keyword>
<proteinExistence type="predicted"/>
<evidence type="ECO:0000313" key="1">
    <source>
        <dbReference type="EMBL" id="KAF5322872.1"/>
    </source>
</evidence>
<protein>
    <submittedName>
        <fullName evidence="1">Uncharacterized protein</fullName>
    </submittedName>
</protein>
<comment type="caution">
    <text evidence="1">The sequence shown here is derived from an EMBL/GenBank/DDBJ whole genome shotgun (WGS) entry which is preliminary data.</text>
</comment>
<reference evidence="1 2" key="1">
    <citation type="journal article" date="2020" name="ISME J.">
        <title>Uncovering the hidden diversity of litter-decomposition mechanisms in mushroom-forming fungi.</title>
        <authorList>
            <person name="Floudas D."/>
            <person name="Bentzer J."/>
            <person name="Ahren D."/>
            <person name="Johansson T."/>
            <person name="Persson P."/>
            <person name="Tunlid A."/>
        </authorList>
    </citation>
    <scope>NUCLEOTIDE SEQUENCE [LARGE SCALE GENOMIC DNA]</scope>
    <source>
        <strain evidence="1 2">CBS 101986</strain>
    </source>
</reference>
<accession>A0A8H5F442</accession>
<name>A0A8H5F442_9AGAR</name>